<dbReference type="Proteomes" id="UP000728032">
    <property type="component" value="Unassembled WGS sequence"/>
</dbReference>
<keyword evidence="2" id="KW-1133">Transmembrane helix</keyword>
<reference evidence="3" key="1">
    <citation type="submission" date="2020-11" db="EMBL/GenBank/DDBJ databases">
        <authorList>
            <person name="Tran Van P."/>
        </authorList>
    </citation>
    <scope>NUCLEOTIDE SEQUENCE</scope>
</reference>
<dbReference type="EMBL" id="OC928281">
    <property type="protein sequence ID" value="CAD7657668.1"/>
    <property type="molecule type" value="Genomic_DNA"/>
</dbReference>
<dbReference type="EMBL" id="CAJPVJ010013456">
    <property type="protein sequence ID" value="CAG2174854.1"/>
    <property type="molecule type" value="Genomic_DNA"/>
</dbReference>
<dbReference type="AlphaFoldDB" id="A0A7R9QT92"/>
<evidence type="ECO:0000256" key="2">
    <source>
        <dbReference type="SAM" id="Phobius"/>
    </source>
</evidence>
<sequence length="254" mass="26913">MGGFWGLTTRLVSFAITAITIAAIDKDGTAVSLAITATITAIITTITITAITTIIATIIRLHIGDWGGNNLDGLLDGGVGIASVTFAVTSISSIVTTITSITTSITTITAVFAETVAANQGVSPIALTTITTIASIASVSITTVCGGGDSKECGQSDLIIYNLATINYGCNAKFGENDIECNSACKDHGYQIGHCDIYMRRCTCFGYYLPYHLLTHTDMRDHKEMDTTDQLINEAQEEVPEKVADDKESHESND</sequence>
<proteinExistence type="predicted"/>
<evidence type="ECO:0000313" key="3">
    <source>
        <dbReference type="EMBL" id="CAD7657668.1"/>
    </source>
</evidence>
<evidence type="ECO:0000256" key="1">
    <source>
        <dbReference type="SAM" id="MobiDB-lite"/>
    </source>
</evidence>
<accession>A0A7R9QT92</accession>
<protein>
    <submittedName>
        <fullName evidence="3">Uncharacterized protein</fullName>
    </submittedName>
</protein>
<keyword evidence="2" id="KW-0812">Transmembrane</keyword>
<feature type="non-terminal residue" evidence="3">
    <location>
        <position position="1"/>
    </location>
</feature>
<feature type="region of interest" description="Disordered" evidence="1">
    <location>
        <begin position="230"/>
        <end position="254"/>
    </location>
</feature>
<feature type="transmembrane region" description="Helical" evidence="2">
    <location>
        <begin position="30"/>
        <end position="59"/>
    </location>
</feature>
<feature type="compositionally biased region" description="Basic and acidic residues" evidence="1">
    <location>
        <begin position="239"/>
        <end position="254"/>
    </location>
</feature>
<organism evidence="3">
    <name type="scientific">Oppiella nova</name>
    <dbReference type="NCBI Taxonomy" id="334625"/>
    <lineage>
        <taxon>Eukaryota</taxon>
        <taxon>Metazoa</taxon>
        <taxon>Ecdysozoa</taxon>
        <taxon>Arthropoda</taxon>
        <taxon>Chelicerata</taxon>
        <taxon>Arachnida</taxon>
        <taxon>Acari</taxon>
        <taxon>Acariformes</taxon>
        <taxon>Sarcoptiformes</taxon>
        <taxon>Oribatida</taxon>
        <taxon>Brachypylina</taxon>
        <taxon>Oppioidea</taxon>
        <taxon>Oppiidae</taxon>
        <taxon>Oppiella</taxon>
    </lineage>
</organism>
<name>A0A7R9QT92_9ACAR</name>
<gene>
    <name evidence="3" type="ORF">ONB1V03_LOCUS14293</name>
</gene>
<evidence type="ECO:0000313" key="4">
    <source>
        <dbReference type="Proteomes" id="UP000728032"/>
    </source>
</evidence>
<keyword evidence="4" id="KW-1185">Reference proteome</keyword>
<feature type="transmembrane region" description="Helical" evidence="2">
    <location>
        <begin position="7"/>
        <end position="24"/>
    </location>
</feature>
<keyword evidence="2" id="KW-0472">Membrane</keyword>